<evidence type="ECO:0000313" key="3">
    <source>
        <dbReference type="EMBL" id="MBO1434670.1"/>
    </source>
</evidence>
<dbReference type="Pfam" id="PF18144">
    <property type="entry name" value="SMODS"/>
    <property type="match status" value="1"/>
</dbReference>
<evidence type="ECO:0000259" key="2">
    <source>
        <dbReference type="Pfam" id="PF18134"/>
    </source>
</evidence>
<keyword evidence="1" id="KW-0051">Antiviral defense</keyword>
<comment type="caution">
    <text evidence="3">The sequence shown here is derived from an EMBL/GenBank/DDBJ whole genome shotgun (WGS) entry which is preliminary data.</text>
</comment>
<dbReference type="InterPro" id="IPR006116">
    <property type="entry name" value="NT_2-5OAS_ClassI-CCAase"/>
</dbReference>
<accession>A0ABS3MT56</accession>
<dbReference type="Proteomes" id="UP000692816">
    <property type="component" value="Unassembled WGS sequence"/>
</dbReference>
<name>A0ABS3MT56_9BRAD</name>
<dbReference type="EMBL" id="JAGEPA010000001">
    <property type="protein sequence ID" value="MBO1434670.1"/>
    <property type="molecule type" value="Genomic_DNA"/>
</dbReference>
<dbReference type="Pfam" id="PF18134">
    <property type="entry name" value="AGS_C"/>
    <property type="match status" value="1"/>
</dbReference>
<dbReference type="InterPro" id="IPR040511">
    <property type="entry name" value="AGS_C"/>
</dbReference>
<evidence type="ECO:0000313" key="4">
    <source>
        <dbReference type="Proteomes" id="UP000692816"/>
    </source>
</evidence>
<reference evidence="3" key="1">
    <citation type="journal article" date="2021" name="Int. J. Syst. Evol. Microbiol.">
        <title>Bradyrhizobium septentrionale sp. nov. (sv. septentrionale) and Bradyrhizobium quebecense sp. nov. (sv. septentrionale) associated with legumes native to Canada possess rearranged symbiosis genes and numerous insertion sequences.</title>
        <authorList>
            <person name="Bromfield E.S.P."/>
            <person name="Cloutier S."/>
        </authorList>
    </citation>
    <scope>NUCLEOTIDE SEQUENCE</scope>
    <source>
        <strain evidence="3">12S5</strain>
    </source>
</reference>
<sequence length="481" mass="54363">MKLVALFDDFLKETVNLNKTRIDLLEASIPALKSFVRESDWKPKVRTFVEQGSWAHETIIRPVDGGEFDADLLVMVDPIDGWTAAEYVESLGRVFSSSKTYEDKTKTWDYCVTITYAGDRKIDLAPCVVGRLWEGSTEVCNRKGSFELTAPIEYTEWMKERNAYSGNNSFRKVTRLVKYLRDVKETFTCPSVLLTTLLGNEIEWFEKDNDEFADVPTTLKTLMGRLDNRLRMYPTRPSVTNPKLPSEDFSPLFGSDEQYANFRTVIARYRKWIDEAHAAEGRQESIKAWQKVFGEEFGKASVVKVAADASTEGLARARGLLSSTAAHLSELVDVVKNYGISVLPLDFSRPPHIRQPSWRQVPNLAMVRVTAEWREQRAATVGRAVRAGEILRPRGGLHFRATTTDGALLSPDFEVQWRITNTGAVAMAKGAGRGGFYIENSSHGRWETLDYRGVHMAEAFVIRRSDNMLAAKSDPFYVVIE</sequence>
<evidence type="ECO:0000256" key="1">
    <source>
        <dbReference type="ARBA" id="ARBA00023118"/>
    </source>
</evidence>
<organism evidence="3 4">
    <name type="scientific">Bradyrhizobium quebecense</name>
    <dbReference type="NCBI Taxonomy" id="2748629"/>
    <lineage>
        <taxon>Bacteria</taxon>
        <taxon>Pseudomonadati</taxon>
        <taxon>Pseudomonadota</taxon>
        <taxon>Alphaproteobacteria</taxon>
        <taxon>Hyphomicrobiales</taxon>
        <taxon>Nitrobacteraceae</taxon>
        <taxon>Bradyrhizobium</taxon>
    </lineage>
</organism>
<proteinExistence type="predicted"/>
<dbReference type="RefSeq" id="WP_207837902.1">
    <property type="nucleotide sequence ID" value="NZ_CP088282.1"/>
</dbReference>
<keyword evidence="4" id="KW-1185">Reference proteome</keyword>
<dbReference type="CDD" id="cd05400">
    <property type="entry name" value="NT_2-5OAS_ClassI-CCAase"/>
    <property type="match status" value="1"/>
</dbReference>
<gene>
    <name evidence="3" type="ORF">J4P68_35990</name>
</gene>
<protein>
    <submittedName>
        <fullName evidence="3">Nucleotidyltransferase</fullName>
    </submittedName>
</protein>
<feature type="domain" description="Adenylyl/Guanylyl and SMODS C-terminal sensor" evidence="2">
    <location>
        <begin position="353"/>
        <end position="481"/>
    </location>
</feature>